<sequence>MPVAAISRVMHLAALPAAASADEVPPVWIRAVHLRPQIRPGHDDSGVGGEPDRKVGEAAVAAAVCRATGFEHCHCACVSDPNGWLLYFNAFALEPSKLVETVPPVASRMANVQMAHGVDAMVPFAVIVDPGGKHEESSLSYPWDSHKVGTQGRLQGIGVEYADLVGGGRYPFDVLSVPLADRARASVLESHPNMTMVRRKALTSKKCSAFG</sequence>
<accession>A0ACC4DCV5</accession>
<comment type="caution">
    <text evidence="1">The sequence shown here is derived from an EMBL/GenBank/DDBJ whole genome shotgun (WGS) entry which is preliminary data.</text>
</comment>
<reference evidence="1" key="1">
    <citation type="submission" date="2024-12" db="EMBL/GenBank/DDBJ databases">
        <title>Comparative genomics and development of molecular markers within Purpureocillium lilacinum and among Purpureocillium species.</title>
        <authorList>
            <person name="Yeh Z.-Y."/>
            <person name="Ni N.-T."/>
            <person name="Lo P.-H."/>
            <person name="Mushyakhwo K."/>
            <person name="Lin C.-F."/>
            <person name="Nai Y.-S."/>
        </authorList>
    </citation>
    <scope>NUCLEOTIDE SEQUENCE</scope>
    <source>
        <strain evidence="1">NCHU-NPUST-175</strain>
    </source>
</reference>
<evidence type="ECO:0000313" key="2">
    <source>
        <dbReference type="Proteomes" id="UP001638806"/>
    </source>
</evidence>
<protein>
    <submittedName>
        <fullName evidence="1">Uncharacterized protein</fullName>
    </submittedName>
</protein>
<dbReference type="Proteomes" id="UP001638806">
    <property type="component" value="Unassembled WGS sequence"/>
</dbReference>
<keyword evidence="2" id="KW-1185">Reference proteome</keyword>
<proteinExistence type="predicted"/>
<name>A0ACC4DCV5_PURLI</name>
<evidence type="ECO:0000313" key="1">
    <source>
        <dbReference type="EMBL" id="KAL3954124.1"/>
    </source>
</evidence>
<dbReference type="EMBL" id="JBGNUJ010000011">
    <property type="protein sequence ID" value="KAL3954124.1"/>
    <property type="molecule type" value="Genomic_DNA"/>
</dbReference>
<organism evidence="1 2">
    <name type="scientific">Purpureocillium lilacinum</name>
    <name type="common">Paecilomyces lilacinus</name>
    <dbReference type="NCBI Taxonomy" id="33203"/>
    <lineage>
        <taxon>Eukaryota</taxon>
        <taxon>Fungi</taxon>
        <taxon>Dikarya</taxon>
        <taxon>Ascomycota</taxon>
        <taxon>Pezizomycotina</taxon>
        <taxon>Sordariomycetes</taxon>
        <taxon>Hypocreomycetidae</taxon>
        <taxon>Hypocreales</taxon>
        <taxon>Ophiocordycipitaceae</taxon>
        <taxon>Purpureocillium</taxon>
    </lineage>
</organism>
<gene>
    <name evidence="1" type="ORF">ACCO45_012080</name>
</gene>